<keyword evidence="3" id="KW-0274">FAD</keyword>
<proteinExistence type="inferred from homology"/>
<evidence type="ECO:0000256" key="3">
    <source>
        <dbReference type="ARBA" id="ARBA00022827"/>
    </source>
</evidence>
<dbReference type="InterPro" id="IPR006094">
    <property type="entry name" value="Oxid_FAD_bind_N"/>
</dbReference>
<evidence type="ECO:0000313" key="7">
    <source>
        <dbReference type="Proteomes" id="UP000076552"/>
    </source>
</evidence>
<dbReference type="InterPro" id="IPR050416">
    <property type="entry name" value="FAD-linked_Oxidoreductase"/>
</dbReference>
<comment type="similarity">
    <text evidence="1">Belongs to the oxygen-dependent FAD-linked oxidoreductase family.</text>
</comment>
<dbReference type="Proteomes" id="UP000076552">
    <property type="component" value="Unassembled WGS sequence"/>
</dbReference>
<dbReference type="PANTHER" id="PTHR42973:SF22">
    <property type="entry name" value="FAD-BINDING PCMH-TYPE DOMAIN-CONTAINING PROTEIN-RELATED"/>
    <property type="match status" value="1"/>
</dbReference>
<dbReference type="InterPro" id="IPR016166">
    <property type="entry name" value="FAD-bd_PCMH"/>
</dbReference>
<dbReference type="EMBL" id="LFIV01000012">
    <property type="protein sequence ID" value="KZL76819.1"/>
    <property type="molecule type" value="Genomic_DNA"/>
</dbReference>
<comment type="caution">
    <text evidence="6">The sequence shown here is derived from an EMBL/GenBank/DDBJ whole genome shotgun (WGS) entry which is preliminary data.</text>
</comment>
<evidence type="ECO:0000313" key="6">
    <source>
        <dbReference type="EMBL" id="KZL76819.1"/>
    </source>
</evidence>
<dbReference type="GO" id="GO:0071949">
    <property type="term" value="F:FAD binding"/>
    <property type="evidence" value="ECO:0007669"/>
    <property type="project" value="InterPro"/>
</dbReference>
<dbReference type="AlphaFoldDB" id="A0A166XPW7"/>
<organism evidence="6 7">
    <name type="scientific">Colletotrichum tofieldiae</name>
    <dbReference type="NCBI Taxonomy" id="708197"/>
    <lineage>
        <taxon>Eukaryota</taxon>
        <taxon>Fungi</taxon>
        <taxon>Dikarya</taxon>
        <taxon>Ascomycota</taxon>
        <taxon>Pezizomycotina</taxon>
        <taxon>Sordariomycetes</taxon>
        <taxon>Hypocreomycetidae</taxon>
        <taxon>Glomerellales</taxon>
        <taxon>Glomerellaceae</taxon>
        <taxon>Colletotrichum</taxon>
        <taxon>Colletotrichum spaethianum species complex</taxon>
    </lineage>
</organism>
<name>A0A166XPW7_9PEZI</name>
<accession>A0A166XPW7</accession>
<dbReference type="Pfam" id="PF01565">
    <property type="entry name" value="FAD_binding_4"/>
    <property type="match status" value="1"/>
</dbReference>
<dbReference type="PROSITE" id="PS51387">
    <property type="entry name" value="FAD_PCMH"/>
    <property type="match status" value="1"/>
</dbReference>
<dbReference type="PANTHER" id="PTHR42973">
    <property type="entry name" value="BINDING OXIDOREDUCTASE, PUTATIVE (AFU_ORTHOLOGUE AFUA_1G17690)-RELATED"/>
    <property type="match status" value="1"/>
</dbReference>
<dbReference type="Gene3D" id="3.40.462.20">
    <property type="match status" value="1"/>
</dbReference>
<evidence type="ECO:0000256" key="1">
    <source>
        <dbReference type="ARBA" id="ARBA00005466"/>
    </source>
</evidence>
<dbReference type="InterPro" id="IPR016169">
    <property type="entry name" value="FAD-bd_PCMH_sub2"/>
</dbReference>
<dbReference type="SUPFAM" id="SSF56176">
    <property type="entry name" value="FAD-binding/transporter-associated domain-like"/>
    <property type="match status" value="1"/>
</dbReference>
<evidence type="ECO:0000259" key="5">
    <source>
        <dbReference type="PROSITE" id="PS51387"/>
    </source>
</evidence>
<evidence type="ECO:0000256" key="4">
    <source>
        <dbReference type="ARBA" id="ARBA00023002"/>
    </source>
</evidence>
<dbReference type="GO" id="GO:0016491">
    <property type="term" value="F:oxidoreductase activity"/>
    <property type="evidence" value="ECO:0007669"/>
    <property type="project" value="UniProtKB-KW"/>
</dbReference>
<dbReference type="Gene3D" id="3.30.465.10">
    <property type="match status" value="1"/>
</dbReference>
<dbReference type="InterPro" id="IPR036318">
    <property type="entry name" value="FAD-bd_PCMH-like_sf"/>
</dbReference>
<keyword evidence="4" id="KW-0560">Oxidoreductase</keyword>
<feature type="domain" description="FAD-binding PCMH-type" evidence="5">
    <location>
        <begin position="1"/>
        <end position="132"/>
    </location>
</feature>
<evidence type="ECO:0000256" key="2">
    <source>
        <dbReference type="ARBA" id="ARBA00022630"/>
    </source>
</evidence>
<sequence length="413" mass="45151">MPNRGAANTDNGILIAMTKLDKLYLHEDYVSVGAGLRWGPVFDFLAPEGLTVVGGRVGIVGVPGLILGGGLSTFSGNRGFACDNVKQFQVVIAGGKVVEASQDSNSDLFWALKGGSNNFGIVTRFDLYTYFDSNIYTGLQSLDMKHWDEVAVAINNFITLRSDDSIADKMAIAPKLQWVVNQTPEILLHLTSTLLPAPNDGWSDRKGSGLVVPPGLVDFADLPFNKNASTDMYTTTLSESLKTISIPSGLRYELRVVSFRSSAQILIALRKVFEEEFAPVFANVQGFSGVMEIQPITKRNIRQGYARGGNALGITEDRAPMIWVVMTNSWLKAADDEAAFAAGQRVVDRMQALAREQGLYESFLFLNDAGVGQNPIATYGNNSIWKLNQLKQKYDEMGTFERLLTGGFKIPKP</sequence>
<reference evidence="6 7" key="1">
    <citation type="submission" date="2015-06" db="EMBL/GenBank/DDBJ databases">
        <title>Survival trade-offs in plant roots during colonization by closely related pathogenic and mutualistic fungi.</title>
        <authorList>
            <person name="Hacquard S."/>
            <person name="Kracher B."/>
            <person name="Hiruma K."/>
            <person name="Weinman A."/>
            <person name="Muench P."/>
            <person name="Garrido Oter R."/>
            <person name="Ver Loren van Themaat E."/>
            <person name="Dallerey J.-F."/>
            <person name="Damm U."/>
            <person name="Henrissat B."/>
            <person name="Lespinet O."/>
            <person name="Thon M."/>
            <person name="Kemen E."/>
            <person name="McHardy A.C."/>
            <person name="Schulze-Lefert P."/>
            <person name="O'Connell R.J."/>
        </authorList>
    </citation>
    <scope>NUCLEOTIDE SEQUENCE [LARGE SCALE GENOMIC DNA]</scope>
    <source>
        <strain evidence="6 7">0861</strain>
    </source>
</reference>
<dbReference type="STRING" id="708197.A0A166XPW7"/>
<keyword evidence="7" id="KW-1185">Reference proteome</keyword>
<gene>
    <name evidence="6" type="ORF">CT0861_11317</name>
</gene>
<protein>
    <submittedName>
        <fullName evidence="6">FAD binding domain-containing protein</fullName>
    </submittedName>
</protein>
<keyword evidence="2" id="KW-0285">Flavoprotein</keyword>